<feature type="signal peptide" evidence="5">
    <location>
        <begin position="1"/>
        <end position="22"/>
    </location>
</feature>
<dbReference type="FunCoup" id="A0A1S3HTJ5">
    <property type="interactions" value="118"/>
</dbReference>
<reference evidence="9" key="1">
    <citation type="submission" date="2025-08" db="UniProtKB">
        <authorList>
            <consortium name="RefSeq"/>
        </authorList>
    </citation>
    <scope>IDENTIFICATION</scope>
    <source>
        <tissue evidence="9">Gonads</tissue>
    </source>
</reference>
<evidence type="ECO:0000313" key="9">
    <source>
        <dbReference type="RefSeq" id="XP_013389365.1"/>
    </source>
</evidence>
<dbReference type="KEGG" id="lak:106158068"/>
<dbReference type="InterPro" id="IPR051923">
    <property type="entry name" value="Glycosyl_Hydrolase_39"/>
</dbReference>
<evidence type="ECO:0000259" key="7">
    <source>
        <dbReference type="Pfam" id="PF21200"/>
    </source>
</evidence>
<feature type="chain" id="PRO_5010380302" evidence="5">
    <location>
        <begin position="23"/>
        <end position="677"/>
    </location>
</feature>
<proteinExistence type="inferred from homology"/>
<comment type="similarity">
    <text evidence="1">Belongs to the glycosyl hydrolase 39 family.</text>
</comment>
<dbReference type="PRINTS" id="PR00745">
    <property type="entry name" value="GLHYDRLASE39"/>
</dbReference>
<dbReference type="Proteomes" id="UP000085678">
    <property type="component" value="Unplaced"/>
</dbReference>
<dbReference type="Pfam" id="PF01229">
    <property type="entry name" value="Glyco_hydro_39"/>
    <property type="match status" value="1"/>
</dbReference>
<dbReference type="GO" id="GO:0005975">
    <property type="term" value="P:carbohydrate metabolic process"/>
    <property type="evidence" value="ECO:0007669"/>
    <property type="project" value="InterPro"/>
</dbReference>
<dbReference type="InterPro" id="IPR000514">
    <property type="entry name" value="Glyco_hydro_39"/>
</dbReference>
<dbReference type="Pfam" id="PF21200">
    <property type="entry name" value="Glyco_hydro_39_C"/>
    <property type="match status" value="1"/>
</dbReference>
<sequence length="677" mass="76965">MHFTLYVVALLFCSILISQCCCRSTYKVKIDEGKIIANLSHFWESTGFCPPAPHQDAAAFDLGTDMLHNLAYIAAVPNGGIKQVRVHWLLDLVKVQGVEGRFPVYNFSHLDQFIEMLIQLDLQPGFEIMGNPGNFFTDFENNTQIYAWRDMVAAIAKRYVDYYGEESVSKWKFETWNEPDLHDFDNLTFTMQGYLNYYDACSEGLKAASPELKLGAPGGVCREPESRYKLCWGLFKHVVSGTNYFTGERGVRLDFISFHKKGGKRKQHMGKSQTIMESELDLIQKIHTRTPKLKHIPIINDEADPMTGWSEPEQWRADATYGAVVAKVIAEHQNLILSKKNNSINYQLLSNDNGFLNYYPNYFTQRTLLARFQVNNTQPPHTQFIRKPGYSVMGMLALLGEHQVQAQVTCNGLPLTDFSRLGVLASIHIPYEDLGPDSWQFSALVYNSNDTSNATGFDLLEIHFGDLKPPSSTDLMWVQYILDNSHGNPSSIWEKQGKPIFPSVKQFKDMRDNEGPVRVSHPAAYNTTQSAFKWKLPLPGVVLFHICAKPKMPPNQVTNVIVTNITSNQVLVTWSDSCVHSRCLLTYEVELSTHSSGTLVYHRINPSDTIFTMFVFAPDESDSSVFGLYRVRAVDFWGRFGQYSLPAQYPQKNIEKYSTKQHCSRGRLKRSHRYPGS</sequence>
<dbReference type="InterPro" id="IPR049165">
    <property type="entry name" value="GH39_as"/>
</dbReference>
<evidence type="ECO:0000259" key="6">
    <source>
        <dbReference type="Pfam" id="PF01229"/>
    </source>
</evidence>
<dbReference type="PANTHER" id="PTHR12631">
    <property type="entry name" value="ALPHA-L-IDURONIDASE"/>
    <property type="match status" value="1"/>
</dbReference>
<keyword evidence="8" id="KW-1185">Reference proteome</keyword>
<dbReference type="InterPro" id="IPR013783">
    <property type="entry name" value="Ig-like_fold"/>
</dbReference>
<evidence type="ECO:0000313" key="8">
    <source>
        <dbReference type="Proteomes" id="UP000085678"/>
    </source>
</evidence>
<dbReference type="SUPFAM" id="SSF51445">
    <property type="entry name" value="(Trans)glycosidases"/>
    <property type="match status" value="1"/>
</dbReference>
<dbReference type="PANTHER" id="PTHR12631:SF8">
    <property type="entry name" value="ALPHA-L-IDURONIDASE"/>
    <property type="match status" value="1"/>
</dbReference>
<keyword evidence="3" id="KW-0326">Glycosidase</keyword>
<keyword evidence="2" id="KW-0378">Hydrolase</keyword>
<dbReference type="InterPro" id="IPR017853">
    <property type="entry name" value="GH"/>
</dbReference>
<gene>
    <name evidence="9" type="primary">LOC106158068</name>
</gene>
<feature type="domain" description="Alpha-L-iduronidase C-terminal" evidence="7">
    <location>
        <begin position="558"/>
        <end position="650"/>
    </location>
</feature>
<dbReference type="InterPro" id="IPR036116">
    <property type="entry name" value="FN3_sf"/>
</dbReference>
<dbReference type="InterPro" id="IPR049167">
    <property type="entry name" value="GH39_C"/>
</dbReference>
<dbReference type="InParanoid" id="A0A1S3HTJ5"/>
<evidence type="ECO:0000256" key="4">
    <source>
        <dbReference type="PIRSR" id="PIRSR600514-1"/>
    </source>
</evidence>
<feature type="active site" description="Proton donor" evidence="4">
    <location>
        <position position="178"/>
    </location>
</feature>
<dbReference type="AlphaFoldDB" id="A0A1S3HTJ5"/>
<dbReference type="InterPro" id="IPR049166">
    <property type="entry name" value="GH39_cat"/>
</dbReference>
<feature type="domain" description="Glycosyl hydrolases family 39 N-terminal catalytic" evidence="6">
    <location>
        <begin position="26"/>
        <end position="519"/>
    </location>
</feature>
<dbReference type="GeneID" id="106158068"/>
<accession>A0A1S3HTJ5</accession>
<organism evidence="8 9">
    <name type="scientific">Lingula anatina</name>
    <name type="common">Brachiopod</name>
    <name type="synonym">Lingula unguis</name>
    <dbReference type="NCBI Taxonomy" id="7574"/>
    <lineage>
        <taxon>Eukaryota</taxon>
        <taxon>Metazoa</taxon>
        <taxon>Spiralia</taxon>
        <taxon>Lophotrochozoa</taxon>
        <taxon>Brachiopoda</taxon>
        <taxon>Linguliformea</taxon>
        <taxon>Lingulata</taxon>
        <taxon>Lingulida</taxon>
        <taxon>Linguloidea</taxon>
        <taxon>Lingulidae</taxon>
        <taxon>Lingula</taxon>
    </lineage>
</organism>
<dbReference type="Gene3D" id="2.60.40.10">
    <property type="entry name" value="Immunoglobulins"/>
    <property type="match status" value="1"/>
</dbReference>
<evidence type="ECO:0000256" key="5">
    <source>
        <dbReference type="SAM" id="SignalP"/>
    </source>
</evidence>
<dbReference type="Gene3D" id="2.60.40.1500">
    <property type="entry name" value="Glycosyl hydrolase domain, family 39"/>
    <property type="match status" value="1"/>
</dbReference>
<keyword evidence="5" id="KW-0732">Signal</keyword>
<dbReference type="RefSeq" id="XP_013389365.1">
    <property type="nucleotide sequence ID" value="XM_013533911.1"/>
</dbReference>
<dbReference type="OrthoDB" id="15153at2759"/>
<dbReference type="SUPFAM" id="SSF51011">
    <property type="entry name" value="Glycosyl hydrolase domain"/>
    <property type="match status" value="1"/>
</dbReference>
<dbReference type="GO" id="GO:0003940">
    <property type="term" value="F:L-iduronidase activity"/>
    <property type="evidence" value="ECO:0007669"/>
    <property type="project" value="TreeGrafter"/>
</dbReference>
<protein>
    <submittedName>
        <fullName evidence="9">Alpha-L-iduronidase</fullName>
    </submittedName>
</protein>
<evidence type="ECO:0000256" key="2">
    <source>
        <dbReference type="ARBA" id="ARBA00022801"/>
    </source>
</evidence>
<dbReference type="SUPFAM" id="SSF49265">
    <property type="entry name" value="Fibronectin type III"/>
    <property type="match status" value="1"/>
</dbReference>
<name>A0A1S3HTJ5_LINAN</name>
<dbReference type="FunFam" id="3.20.20.80:FF:000245">
    <property type="entry name" value="Histone H2B"/>
    <property type="match status" value="1"/>
</dbReference>
<dbReference type="PROSITE" id="PS01027">
    <property type="entry name" value="GLYCOSYL_HYDROL_F39"/>
    <property type="match status" value="1"/>
</dbReference>
<evidence type="ECO:0000256" key="1">
    <source>
        <dbReference type="ARBA" id="ARBA00008875"/>
    </source>
</evidence>
<dbReference type="Gene3D" id="3.20.20.80">
    <property type="entry name" value="Glycosidases"/>
    <property type="match status" value="1"/>
</dbReference>
<dbReference type="STRING" id="7574.A0A1S3HTJ5"/>
<evidence type="ECO:0000256" key="3">
    <source>
        <dbReference type="ARBA" id="ARBA00023295"/>
    </source>
</evidence>